<sequence>MTAGPEVWVVEDSSSDEGSIAMETCKPSAEKPTFPEIHISTDVVAETILATPHVSNDHSMAKQQPVCSTNLRQLMQPPPIVFPKDVSSAKRRMHVSRDDNTEYEVGREELIQPDGIRGMLCRTIDSVDSSGLFAYGQSLKDAPNPNLHLKGYGVVRFPLGPDDIRMIKNASHKDLSVSGSSGEALDPAVLSKSWIVPWHEWETQNPFWTRTLQSITANICFQFGMPTDLILFPCALVLDEVSGSRNLYETTGPGSNCVVF</sequence>
<dbReference type="Proteomes" id="UP000070700">
    <property type="component" value="Unassembled WGS sequence"/>
</dbReference>
<name>A0A194XMC4_MOLSC</name>
<dbReference type="GeneID" id="28817214"/>
<accession>A0A194XMC4</accession>
<dbReference type="RefSeq" id="XP_018075755.1">
    <property type="nucleotide sequence ID" value="XM_018207488.1"/>
</dbReference>
<dbReference type="EMBL" id="KQ947408">
    <property type="protein sequence ID" value="KUJ21400.1"/>
    <property type="molecule type" value="Genomic_DNA"/>
</dbReference>
<gene>
    <name evidence="1" type="ORF">LY89DRAFT_432878</name>
</gene>
<evidence type="ECO:0000313" key="1">
    <source>
        <dbReference type="EMBL" id="KUJ21400.1"/>
    </source>
</evidence>
<organism evidence="1 2">
    <name type="scientific">Mollisia scopiformis</name>
    <name type="common">Conifer needle endophyte fungus</name>
    <name type="synonym">Phialocephala scopiformis</name>
    <dbReference type="NCBI Taxonomy" id="149040"/>
    <lineage>
        <taxon>Eukaryota</taxon>
        <taxon>Fungi</taxon>
        <taxon>Dikarya</taxon>
        <taxon>Ascomycota</taxon>
        <taxon>Pezizomycotina</taxon>
        <taxon>Leotiomycetes</taxon>
        <taxon>Helotiales</taxon>
        <taxon>Mollisiaceae</taxon>
        <taxon>Mollisia</taxon>
    </lineage>
</organism>
<dbReference type="InParanoid" id="A0A194XMC4"/>
<dbReference type="KEGG" id="psco:LY89DRAFT_432878"/>
<keyword evidence="2" id="KW-1185">Reference proteome</keyword>
<dbReference type="AlphaFoldDB" id="A0A194XMC4"/>
<evidence type="ECO:0000313" key="2">
    <source>
        <dbReference type="Proteomes" id="UP000070700"/>
    </source>
</evidence>
<proteinExistence type="predicted"/>
<reference evidence="1 2" key="1">
    <citation type="submission" date="2015-10" db="EMBL/GenBank/DDBJ databases">
        <title>Full genome of DAOMC 229536 Phialocephala scopiformis, a fungal endophyte of spruce producing the potent anti-insectan compound rugulosin.</title>
        <authorList>
            <consortium name="DOE Joint Genome Institute"/>
            <person name="Walker A.K."/>
            <person name="Frasz S.L."/>
            <person name="Seifert K.A."/>
            <person name="Miller J.D."/>
            <person name="Mondo S.J."/>
            <person name="Labutti K."/>
            <person name="Lipzen A."/>
            <person name="Dockter R."/>
            <person name="Kennedy M."/>
            <person name="Grigoriev I.V."/>
            <person name="Spatafora J.W."/>
        </authorList>
    </citation>
    <scope>NUCLEOTIDE SEQUENCE [LARGE SCALE GENOMIC DNA]</scope>
    <source>
        <strain evidence="1 2">CBS 120377</strain>
    </source>
</reference>
<protein>
    <submittedName>
        <fullName evidence="1">Uncharacterized protein</fullName>
    </submittedName>
</protein>